<dbReference type="EMBL" id="BMAR01000069">
    <property type="protein sequence ID" value="GFR52701.1"/>
    <property type="molecule type" value="Genomic_DNA"/>
</dbReference>
<dbReference type="AlphaFoldDB" id="A0AAD3HTT2"/>
<dbReference type="Proteomes" id="UP001054857">
    <property type="component" value="Unassembled WGS sequence"/>
</dbReference>
<keyword evidence="2" id="KW-1185">Reference proteome</keyword>
<dbReference type="PANTHER" id="PTHR36074">
    <property type="entry name" value="ISOPENTENYL-DIPHOSPHATE DELTA-ISOMERASE"/>
    <property type="match status" value="1"/>
</dbReference>
<dbReference type="PANTHER" id="PTHR36074:SF1">
    <property type="entry name" value="ISOPENTENYL-DIPHOSPHATE DELTA-ISOMERASE"/>
    <property type="match status" value="1"/>
</dbReference>
<evidence type="ECO:0000313" key="2">
    <source>
        <dbReference type="Proteomes" id="UP001054857"/>
    </source>
</evidence>
<organism evidence="1 2">
    <name type="scientific">Astrephomene gubernaculifera</name>
    <dbReference type="NCBI Taxonomy" id="47775"/>
    <lineage>
        <taxon>Eukaryota</taxon>
        <taxon>Viridiplantae</taxon>
        <taxon>Chlorophyta</taxon>
        <taxon>core chlorophytes</taxon>
        <taxon>Chlorophyceae</taxon>
        <taxon>CS clade</taxon>
        <taxon>Chlamydomonadales</taxon>
        <taxon>Astrephomenaceae</taxon>
        <taxon>Astrephomene</taxon>
    </lineage>
</organism>
<protein>
    <submittedName>
        <fullName evidence="1">Uncharacterized protein</fullName>
    </submittedName>
</protein>
<name>A0AAD3HTT2_9CHLO</name>
<comment type="caution">
    <text evidence="1">The sequence shown here is derived from an EMBL/GenBank/DDBJ whole genome shotgun (WGS) entry which is preliminary data.</text>
</comment>
<evidence type="ECO:0000313" key="1">
    <source>
        <dbReference type="EMBL" id="GFR52701.1"/>
    </source>
</evidence>
<reference evidence="1 2" key="1">
    <citation type="journal article" date="2021" name="Sci. Rep.">
        <title>Genome sequencing of the multicellular alga Astrephomene provides insights into convergent evolution of germ-soma differentiation.</title>
        <authorList>
            <person name="Yamashita S."/>
            <person name="Yamamoto K."/>
            <person name="Matsuzaki R."/>
            <person name="Suzuki S."/>
            <person name="Yamaguchi H."/>
            <person name="Hirooka S."/>
            <person name="Minakuchi Y."/>
            <person name="Miyagishima S."/>
            <person name="Kawachi M."/>
            <person name="Toyoda A."/>
            <person name="Nozaki H."/>
        </authorList>
    </citation>
    <scope>NUCLEOTIDE SEQUENCE [LARGE SCALE GENOMIC DNA]</scope>
    <source>
        <strain evidence="1 2">NIES-4017</strain>
    </source>
</reference>
<sequence>MAHSAQPVGLAMLLNWGDGSLHLGQDKLAIAAAAATAAAASPLLRISYGSKGVAALGRAAAAVAAPLTAYALQPSYFAASALAPAVDVDNGSPAGAKPLPELKSILSLYRPLSLSKMLAKNLAMHLIIKFQRYMMEYAEHEQAAIAAEAQGQDVPEPPPFPDMTPAAWKGVYSFGRELAVATTRRVYEQIAAAKLPPARAQALLREARPWIRDVLAAKHRTSSLSRRFTAYQFATLHSSVLFYAADCTVAVLQHTHRTWKRKDKTKWQKLTYWGRGVVLQVARCGIIWMVVSVGTAACSLVRPGIGTQIGNLGTEIPAAIIMSYVVETLLEY</sequence>
<accession>A0AAD3HTT2</accession>
<gene>
    <name evidence="1" type="ORF">Agub_g15328</name>
</gene>
<proteinExistence type="predicted"/>